<evidence type="ECO:0000313" key="3">
    <source>
        <dbReference type="EnsemblFungi" id="PTTG_04500-t43_1-p1"/>
    </source>
</evidence>
<reference evidence="2" key="2">
    <citation type="submission" date="2016-05" db="EMBL/GenBank/DDBJ databases">
        <title>Comparative analysis highlights variable genome content of wheat rusts and divergence of the mating loci.</title>
        <authorList>
            <person name="Cuomo C.A."/>
            <person name="Bakkeren G."/>
            <person name="Szabo L."/>
            <person name="Khalil H."/>
            <person name="Joly D."/>
            <person name="Goldberg J."/>
            <person name="Young S."/>
            <person name="Zeng Q."/>
            <person name="Fellers J."/>
        </authorList>
    </citation>
    <scope>NUCLEOTIDE SEQUENCE [LARGE SCALE GENOMIC DNA]</scope>
    <source>
        <strain evidence="2">1-1 BBBD Race 1</strain>
    </source>
</reference>
<dbReference type="AlphaFoldDB" id="A0A180G6Q9"/>
<reference evidence="3 4" key="3">
    <citation type="journal article" date="2017" name="G3 (Bethesda)">
        <title>Comparative analysis highlights variable genome content of wheat rusts and divergence of the mating loci.</title>
        <authorList>
            <person name="Cuomo C.A."/>
            <person name="Bakkeren G."/>
            <person name="Khalil H.B."/>
            <person name="Panwar V."/>
            <person name="Joly D."/>
            <person name="Linning R."/>
            <person name="Sakthikumar S."/>
            <person name="Song X."/>
            <person name="Adiconis X."/>
            <person name="Fan L."/>
            <person name="Goldberg J.M."/>
            <person name="Levin J.Z."/>
            <person name="Young S."/>
            <person name="Zeng Q."/>
            <person name="Anikster Y."/>
            <person name="Bruce M."/>
            <person name="Wang M."/>
            <person name="Yin C."/>
            <person name="McCallum B."/>
            <person name="Szabo L.J."/>
            <person name="Hulbert S."/>
            <person name="Chen X."/>
            <person name="Fellers J.P."/>
        </authorList>
    </citation>
    <scope>NUCLEOTIDE SEQUENCE</scope>
    <source>
        <strain evidence="4">Isolate 1-1 / race 1 (BBBD)</strain>
        <strain evidence="3">isolate 1-1 / race 1 (BBBD)</strain>
    </source>
</reference>
<reference evidence="2" key="1">
    <citation type="submission" date="2009-11" db="EMBL/GenBank/DDBJ databases">
        <authorList>
            <consortium name="The Broad Institute Genome Sequencing Platform"/>
            <person name="Ward D."/>
            <person name="Feldgarden M."/>
            <person name="Earl A."/>
            <person name="Young S.K."/>
            <person name="Zeng Q."/>
            <person name="Koehrsen M."/>
            <person name="Alvarado L."/>
            <person name="Berlin A."/>
            <person name="Bochicchio J."/>
            <person name="Borenstein D."/>
            <person name="Chapman S.B."/>
            <person name="Chen Z."/>
            <person name="Engels R."/>
            <person name="Freedman E."/>
            <person name="Gellesch M."/>
            <person name="Goldberg J."/>
            <person name="Griggs A."/>
            <person name="Gujja S."/>
            <person name="Heilman E."/>
            <person name="Heiman D."/>
            <person name="Hepburn T."/>
            <person name="Howarth C."/>
            <person name="Jen D."/>
            <person name="Larson L."/>
            <person name="Lewis B."/>
            <person name="Mehta T."/>
            <person name="Park D."/>
            <person name="Pearson M."/>
            <person name="Roberts A."/>
            <person name="Saif S."/>
            <person name="Shea T."/>
            <person name="Shenoy N."/>
            <person name="Sisk P."/>
            <person name="Stolte C."/>
            <person name="Sykes S."/>
            <person name="Thomson T."/>
            <person name="Walk T."/>
            <person name="White J."/>
            <person name="Yandava C."/>
            <person name="Izard J."/>
            <person name="Baranova O.V."/>
            <person name="Blanton J.M."/>
            <person name="Tanner A.C."/>
            <person name="Dewhirst F.E."/>
            <person name="Haas B."/>
            <person name="Nusbaum C."/>
            <person name="Birren B."/>
        </authorList>
    </citation>
    <scope>NUCLEOTIDE SEQUENCE [LARGE SCALE GENOMIC DNA]</scope>
    <source>
        <strain evidence="2">1-1 BBBD Race 1</strain>
    </source>
</reference>
<organism evidence="2">
    <name type="scientific">Puccinia triticina (isolate 1-1 / race 1 (BBBD))</name>
    <name type="common">Brown leaf rust fungus</name>
    <dbReference type="NCBI Taxonomy" id="630390"/>
    <lineage>
        <taxon>Eukaryota</taxon>
        <taxon>Fungi</taxon>
        <taxon>Dikarya</taxon>
        <taxon>Basidiomycota</taxon>
        <taxon>Pucciniomycotina</taxon>
        <taxon>Pucciniomycetes</taxon>
        <taxon>Pucciniales</taxon>
        <taxon>Pucciniaceae</taxon>
        <taxon>Puccinia</taxon>
    </lineage>
</organism>
<sequence>MPPNRITASMIGWDELPLANVHGKPQESYLLPSQPPDSQVQACRLFFKDGDPAAAENSTEPTATAPAPNGSQPGPATPGAPHQPGRGPPSPPTTRAITVEHHVFMRTPAGQLALANPTAPIASTTKIWERVIPKGEAVLKTVLHHAVWPVFKTNYIAAIDATIPLLACKEEDLLKWQGIILRDKAYGKAINAMITSPEDFRAFVDACHANLLRKVLVKVLMADLAKVAKALEVVSLMVHPFLLPTTGSSQ</sequence>
<keyword evidence="4" id="KW-1185">Reference proteome</keyword>
<accession>A0A180G6Q9</accession>
<reference evidence="3" key="4">
    <citation type="submission" date="2025-05" db="UniProtKB">
        <authorList>
            <consortium name="EnsemblFungi"/>
        </authorList>
    </citation>
    <scope>IDENTIFICATION</scope>
    <source>
        <strain evidence="3">isolate 1-1 / race 1 (BBBD)</strain>
    </source>
</reference>
<dbReference type="EnsemblFungi" id="PTTG_04500-t43_1">
    <property type="protein sequence ID" value="PTTG_04500-t43_1-p1"/>
    <property type="gene ID" value="PTTG_04500"/>
</dbReference>
<dbReference type="Proteomes" id="UP000005240">
    <property type="component" value="Unassembled WGS sequence"/>
</dbReference>
<evidence type="ECO:0000313" key="4">
    <source>
        <dbReference type="Proteomes" id="UP000005240"/>
    </source>
</evidence>
<dbReference type="EMBL" id="ADAS02000204">
    <property type="protein sequence ID" value="OAV88169.1"/>
    <property type="molecule type" value="Genomic_DNA"/>
</dbReference>
<dbReference type="VEuPathDB" id="FungiDB:PTTG_04500"/>
<evidence type="ECO:0000256" key="1">
    <source>
        <dbReference type="SAM" id="MobiDB-lite"/>
    </source>
</evidence>
<gene>
    <name evidence="2" type="ORF">PTTG_04500</name>
</gene>
<proteinExistence type="predicted"/>
<name>A0A180G6Q9_PUCT1</name>
<evidence type="ECO:0000313" key="2">
    <source>
        <dbReference type="EMBL" id="OAV88169.1"/>
    </source>
</evidence>
<protein>
    <submittedName>
        <fullName evidence="2 3">Uncharacterized protein</fullName>
    </submittedName>
</protein>
<feature type="region of interest" description="Disordered" evidence="1">
    <location>
        <begin position="46"/>
        <end position="95"/>
    </location>
</feature>